<evidence type="ECO:0000256" key="7">
    <source>
        <dbReference type="ARBA" id="ARBA00022967"/>
    </source>
</evidence>
<evidence type="ECO:0000256" key="3">
    <source>
        <dbReference type="ARBA" id="ARBA00022448"/>
    </source>
</evidence>
<evidence type="ECO:0000313" key="13">
    <source>
        <dbReference type="EMBL" id="MEK7949292.1"/>
    </source>
</evidence>
<dbReference type="PANTHER" id="PTHR11058">
    <property type="entry name" value="NADH-UBIQUINONE OXIDOREDUCTASE CHAIN 3"/>
    <property type="match status" value="1"/>
</dbReference>
<keyword evidence="4 11" id="KW-1003">Cell membrane</keyword>
<name>A0ABU9AQA6_9BACT</name>
<dbReference type="GO" id="GO:0050136">
    <property type="term" value="F:NADH dehydrogenase (quinone) (non-electrogenic) activity"/>
    <property type="evidence" value="ECO:0007669"/>
    <property type="project" value="UniProtKB-EC"/>
</dbReference>
<dbReference type="InterPro" id="IPR038430">
    <property type="entry name" value="NDAH_ubi_oxred_su3_sf"/>
</dbReference>
<evidence type="ECO:0000256" key="8">
    <source>
        <dbReference type="ARBA" id="ARBA00022989"/>
    </source>
</evidence>
<comment type="catalytic activity">
    <reaction evidence="11 12">
        <text>a quinone + NADH + 5 H(+)(in) = a quinol + NAD(+) + 4 H(+)(out)</text>
        <dbReference type="Rhea" id="RHEA:57888"/>
        <dbReference type="ChEBI" id="CHEBI:15378"/>
        <dbReference type="ChEBI" id="CHEBI:24646"/>
        <dbReference type="ChEBI" id="CHEBI:57540"/>
        <dbReference type="ChEBI" id="CHEBI:57945"/>
        <dbReference type="ChEBI" id="CHEBI:132124"/>
    </reaction>
</comment>
<reference evidence="13 14" key="1">
    <citation type="submission" date="2024-04" db="EMBL/GenBank/DDBJ databases">
        <title>Luteolibacter sp. isolated from soil.</title>
        <authorList>
            <person name="An J."/>
        </authorList>
    </citation>
    <scope>NUCLEOTIDE SEQUENCE [LARGE SCALE GENOMIC DNA]</scope>
    <source>
        <strain evidence="13 14">Y139</strain>
    </source>
</reference>
<proteinExistence type="inferred from homology"/>
<evidence type="ECO:0000313" key="14">
    <source>
        <dbReference type="Proteomes" id="UP001371305"/>
    </source>
</evidence>
<evidence type="ECO:0000256" key="6">
    <source>
        <dbReference type="ARBA" id="ARBA00022719"/>
    </source>
</evidence>
<dbReference type="Proteomes" id="UP001371305">
    <property type="component" value="Unassembled WGS sequence"/>
</dbReference>
<comment type="similarity">
    <text evidence="2 11 12">Belongs to the complex I subunit 3 family.</text>
</comment>
<keyword evidence="8 11" id="KW-1133">Transmembrane helix</keyword>
<keyword evidence="7 11" id="KW-1278">Translocase</keyword>
<keyword evidence="13" id="KW-0560">Oxidoreductase</keyword>
<comment type="subcellular location">
    <subcellularLocation>
        <location evidence="11 12">Cell membrane</location>
        <topology evidence="11 12">Multi-pass membrane protein</topology>
    </subcellularLocation>
    <subcellularLocation>
        <location evidence="1">Membrane</location>
        <topology evidence="1">Multi-pass membrane protein</topology>
    </subcellularLocation>
</comment>
<comment type="caution">
    <text evidence="13">The sequence shown here is derived from an EMBL/GenBank/DDBJ whole genome shotgun (WGS) entry which is preliminary data.</text>
</comment>
<keyword evidence="6 11" id="KW-0874">Quinone</keyword>
<keyword evidence="14" id="KW-1185">Reference proteome</keyword>
<feature type="transmembrane region" description="Helical" evidence="11">
    <location>
        <begin position="105"/>
        <end position="125"/>
    </location>
</feature>
<keyword evidence="11" id="KW-0830">Ubiquinone</keyword>
<comment type="function">
    <text evidence="11">NDH-1 shuttles electrons from NADH, via FMN and iron-sulfur (Fe-S) centers, to quinones in the respiratory chain. The immediate electron acceptor for the enzyme in this species is believed to be ubiquinone. Couples the redox reaction to proton translocation (for every two electrons transferred, four hydrogen ions are translocated across the cytoplasmic membrane), and thus conserves the redox energy in a proton gradient.</text>
</comment>
<keyword evidence="9 11" id="KW-0520">NAD</keyword>
<dbReference type="InterPro" id="IPR000440">
    <property type="entry name" value="NADH_UbQ/plastoQ_OxRdtase_su3"/>
</dbReference>
<comment type="subunit">
    <text evidence="11">NDH-1 is composed of 14 different subunits. Subunits NuoA, H, J, K, L, M, N constitute the membrane sector of the complex.</text>
</comment>
<keyword evidence="5 11" id="KW-0812">Transmembrane</keyword>
<evidence type="ECO:0000256" key="9">
    <source>
        <dbReference type="ARBA" id="ARBA00023027"/>
    </source>
</evidence>
<accession>A0ABU9AQA6</accession>
<dbReference type="EMBL" id="JBBUKT010000001">
    <property type="protein sequence ID" value="MEK7949292.1"/>
    <property type="molecule type" value="Genomic_DNA"/>
</dbReference>
<evidence type="ECO:0000256" key="5">
    <source>
        <dbReference type="ARBA" id="ARBA00022692"/>
    </source>
</evidence>
<evidence type="ECO:0000256" key="2">
    <source>
        <dbReference type="ARBA" id="ARBA00008472"/>
    </source>
</evidence>
<gene>
    <name evidence="13" type="primary">ndhC</name>
    <name evidence="11" type="synonym">nuoA</name>
    <name evidence="13" type="ORF">WKV53_02220</name>
</gene>
<keyword evidence="10 11" id="KW-0472">Membrane</keyword>
<dbReference type="Pfam" id="PF00507">
    <property type="entry name" value="Oxidored_q4"/>
    <property type="match status" value="1"/>
</dbReference>
<dbReference type="Gene3D" id="1.20.58.1610">
    <property type="entry name" value="NADH:ubiquinone/plastoquinone oxidoreductase, chain 3"/>
    <property type="match status" value="1"/>
</dbReference>
<organism evidence="13 14">
    <name type="scientific">Luteolibacter soli</name>
    <dbReference type="NCBI Taxonomy" id="3135280"/>
    <lineage>
        <taxon>Bacteria</taxon>
        <taxon>Pseudomonadati</taxon>
        <taxon>Verrucomicrobiota</taxon>
        <taxon>Verrucomicrobiia</taxon>
        <taxon>Verrucomicrobiales</taxon>
        <taxon>Verrucomicrobiaceae</taxon>
        <taxon>Luteolibacter</taxon>
    </lineage>
</organism>
<evidence type="ECO:0000256" key="1">
    <source>
        <dbReference type="ARBA" id="ARBA00004141"/>
    </source>
</evidence>
<feature type="transmembrane region" description="Helical" evidence="11">
    <location>
        <begin position="20"/>
        <end position="40"/>
    </location>
</feature>
<feature type="transmembrane region" description="Helical" evidence="11">
    <location>
        <begin position="72"/>
        <end position="93"/>
    </location>
</feature>
<dbReference type="RefSeq" id="WP_341402710.1">
    <property type="nucleotide sequence ID" value="NZ_JBBUKT010000001.1"/>
</dbReference>
<dbReference type="PANTHER" id="PTHR11058:SF22">
    <property type="entry name" value="NADH-QUINONE OXIDOREDUCTASE SUBUNIT A"/>
    <property type="match status" value="1"/>
</dbReference>
<evidence type="ECO:0000256" key="11">
    <source>
        <dbReference type="HAMAP-Rule" id="MF_01394"/>
    </source>
</evidence>
<dbReference type="InterPro" id="IPR023043">
    <property type="entry name" value="NAD(P)H_OxRDtase_bac/plastid"/>
</dbReference>
<evidence type="ECO:0000256" key="4">
    <source>
        <dbReference type="ARBA" id="ARBA00022475"/>
    </source>
</evidence>
<evidence type="ECO:0000256" key="12">
    <source>
        <dbReference type="RuleBase" id="RU003639"/>
    </source>
</evidence>
<evidence type="ECO:0000256" key="10">
    <source>
        <dbReference type="ARBA" id="ARBA00023136"/>
    </source>
</evidence>
<sequence length="135" mass="14676">MPRSGSYHPGRMSSQYLPVFIQILVAIGFAAVSLTLSVVLGKSARRNATKDSAYECGMLPIGDGAPRFSVKFYLVAMLFVIFDIEVVFMYPWAVQFRDLVSGGNAIPLISMAAFAGVLAVAYVYALKKGALTWKN</sequence>
<dbReference type="HAMAP" id="MF_01394">
    <property type="entry name" value="NDH1_NuoA"/>
    <property type="match status" value="1"/>
</dbReference>
<keyword evidence="3 11" id="KW-0813">Transport</keyword>
<protein>
    <recommendedName>
        <fullName evidence="11">NADH-quinone oxidoreductase subunit A</fullName>
        <ecNumber evidence="11">7.1.1.-</ecNumber>
    </recommendedName>
    <alternativeName>
        <fullName evidence="11">NADH dehydrogenase I subunit A</fullName>
    </alternativeName>
    <alternativeName>
        <fullName evidence="11">NDH-1 subunit A</fullName>
    </alternativeName>
    <alternativeName>
        <fullName evidence="11">NUO1</fullName>
    </alternativeName>
</protein>
<dbReference type="EC" id="7.1.1.-" evidence="11"/>